<dbReference type="EMBL" id="GBRH01273284">
    <property type="protein sequence ID" value="JAD24611.1"/>
    <property type="molecule type" value="Transcribed_RNA"/>
</dbReference>
<protein>
    <submittedName>
        <fullName evidence="1">Uncharacterized protein</fullName>
    </submittedName>
</protein>
<sequence>MAASWSTLSPGPP</sequence>
<reference evidence="1" key="2">
    <citation type="journal article" date="2015" name="Data Brief">
        <title>Shoot transcriptome of the giant reed, Arundo donax.</title>
        <authorList>
            <person name="Barrero R.A."/>
            <person name="Guerrero F.D."/>
            <person name="Moolhuijzen P."/>
            <person name="Goolsby J.A."/>
            <person name="Tidwell J."/>
            <person name="Bellgard S.E."/>
            <person name="Bellgard M.I."/>
        </authorList>
    </citation>
    <scope>NUCLEOTIDE SEQUENCE</scope>
    <source>
        <tissue evidence="1">Shoot tissue taken approximately 20 cm above the soil surface</tissue>
    </source>
</reference>
<evidence type="ECO:0000313" key="1">
    <source>
        <dbReference type="EMBL" id="JAD24611.1"/>
    </source>
</evidence>
<proteinExistence type="predicted"/>
<name>A0A0A8YFS0_ARUDO</name>
<reference evidence="1" key="1">
    <citation type="submission" date="2014-09" db="EMBL/GenBank/DDBJ databases">
        <authorList>
            <person name="Magalhaes I.L.F."/>
            <person name="Oliveira U."/>
            <person name="Santos F.R."/>
            <person name="Vidigal T.H.D.A."/>
            <person name="Brescovit A.D."/>
            <person name="Santos A.J."/>
        </authorList>
    </citation>
    <scope>NUCLEOTIDE SEQUENCE</scope>
    <source>
        <tissue evidence="1">Shoot tissue taken approximately 20 cm above the soil surface</tissue>
    </source>
</reference>
<accession>A0A0A8YFS0</accession>
<organism evidence="1">
    <name type="scientific">Arundo donax</name>
    <name type="common">Giant reed</name>
    <name type="synonym">Donax arundinaceus</name>
    <dbReference type="NCBI Taxonomy" id="35708"/>
    <lineage>
        <taxon>Eukaryota</taxon>
        <taxon>Viridiplantae</taxon>
        <taxon>Streptophyta</taxon>
        <taxon>Embryophyta</taxon>
        <taxon>Tracheophyta</taxon>
        <taxon>Spermatophyta</taxon>
        <taxon>Magnoliopsida</taxon>
        <taxon>Liliopsida</taxon>
        <taxon>Poales</taxon>
        <taxon>Poaceae</taxon>
        <taxon>PACMAD clade</taxon>
        <taxon>Arundinoideae</taxon>
        <taxon>Arundineae</taxon>
        <taxon>Arundo</taxon>
    </lineage>
</organism>